<protein>
    <submittedName>
        <fullName evidence="2 3">Transcriptional regulator</fullName>
    </submittedName>
</protein>
<dbReference type="KEGG" id="bdm:EQG53_00905"/>
<dbReference type="EMBL" id="CP035093">
    <property type="protein sequence ID" value="QAT13027.1"/>
    <property type="molecule type" value="Genomic_DNA"/>
</dbReference>
<dbReference type="GO" id="GO:0003677">
    <property type="term" value="F:DNA binding"/>
    <property type="evidence" value="ECO:0007669"/>
    <property type="project" value="InterPro"/>
</dbReference>
<dbReference type="Proteomes" id="UP000287388">
    <property type="component" value="Chromosome"/>
</dbReference>
<organism evidence="2 4">
    <name type="scientific">Brevundimonas diminuta</name>
    <name type="common">Pseudomonas diminuta</name>
    <dbReference type="NCBI Taxonomy" id="293"/>
    <lineage>
        <taxon>Bacteria</taxon>
        <taxon>Pseudomonadati</taxon>
        <taxon>Pseudomonadota</taxon>
        <taxon>Alphaproteobacteria</taxon>
        <taxon>Caulobacterales</taxon>
        <taxon>Caulobacteraceae</taxon>
        <taxon>Brevundimonas</taxon>
    </lineage>
</organism>
<sequence length="75" mass="7943">MAHANIGEAVRDARKAAGLRQDQLAASAGVGLRFVVELERGKQTAQLGKVLQVLTALGLSLEVAPTHRIFDGSTY</sequence>
<dbReference type="AlphaFoldDB" id="A0A410NSX1"/>
<dbReference type="SUPFAM" id="SSF47413">
    <property type="entry name" value="lambda repressor-like DNA-binding domains"/>
    <property type="match status" value="1"/>
</dbReference>
<dbReference type="Pfam" id="PF01381">
    <property type="entry name" value="HTH_3"/>
    <property type="match status" value="1"/>
</dbReference>
<dbReference type="SMART" id="SM00530">
    <property type="entry name" value="HTH_XRE"/>
    <property type="match status" value="1"/>
</dbReference>
<dbReference type="PROSITE" id="PS50943">
    <property type="entry name" value="HTH_CROC1"/>
    <property type="match status" value="1"/>
</dbReference>
<name>A0A410NSX1_BREDI</name>
<evidence type="ECO:0000313" key="4">
    <source>
        <dbReference type="Proteomes" id="UP000287388"/>
    </source>
</evidence>
<proteinExistence type="predicted"/>
<dbReference type="CDD" id="cd00093">
    <property type="entry name" value="HTH_XRE"/>
    <property type="match status" value="1"/>
</dbReference>
<dbReference type="Proteomes" id="UP000596117">
    <property type="component" value="Chromosome"/>
</dbReference>
<dbReference type="NCBIfam" id="TIGR03070">
    <property type="entry name" value="couple_hipB"/>
    <property type="match status" value="1"/>
</dbReference>
<feature type="domain" description="HTH cro/C1-type" evidence="1">
    <location>
        <begin position="10"/>
        <end position="64"/>
    </location>
</feature>
<dbReference type="RefSeq" id="WP_128718809.1">
    <property type="nucleotide sequence ID" value="NZ_BJNC01000020.1"/>
</dbReference>
<dbReference type="InterPro" id="IPR017507">
    <property type="entry name" value="Tscrpt_reg_HipB-like"/>
</dbReference>
<evidence type="ECO:0000313" key="2">
    <source>
        <dbReference type="EMBL" id="QAT13027.1"/>
    </source>
</evidence>
<dbReference type="InterPro" id="IPR001387">
    <property type="entry name" value="Cro/C1-type_HTH"/>
</dbReference>
<dbReference type="InterPro" id="IPR010982">
    <property type="entry name" value="Lambda_DNA-bd_dom_sf"/>
</dbReference>
<dbReference type="EMBL" id="CP066026">
    <property type="protein sequence ID" value="QQB89626.1"/>
    <property type="molecule type" value="Genomic_DNA"/>
</dbReference>
<evidence type="ECO:0000313" key="3">
    <source>
        <dbReference type="EMBL" id="QQB89626.1"/>
    </source>
</evidence>
<evidence type="ECO:0000313" key="5">
    <source>
        <dbReference type="Proteomes" id="UP000596117"/>
    </source>
</evidence>
<keyword evidence="5" id="KW-1185">Reference proteome</keyword>
<accession>A0A410NSX1</accession>
<gene>
    <name evidence="2" type="ORF">EQG53_00905</name>
    <name evidence="3" type="ORF">I6H83_04060</name>
</gene>
<evidence type="ECO:0000259" key="1">
    <source>
        <dbReference type="PROSITE" id="PS50943"/>
    </source>
</evidence>
<reference evidence="3 5" key="2">
    <citation type="submission" date="2020-12" db="EMBL/GenBank/DDBJ databases">
        <title>FDA dAtabase for Regulatory Grade micrObial Sequences (FDA-ARGOS): Supporting development and validation of Infectious Disease Dx tests.</title>
        <authorList>
            <person name="Kerrigan L."/>
            <person name="Long C."/>
            <person name="Tallon L."/>
            <person name="Sadzewicz L."/>
            <person name="Zhao X."/>
            <person name="Boylan J."/>
            <person name="Ott S."/>
            <person name="Bowen H."/>
            <person name="Vavikolanu K."/>
            <person name="Mehta A."/>
            <person name="Aluvathingal J."/>
            <person name="Nadendla S."/>
            <person name="Yan Y."/>
            <person name="Sichtig H."/>
        </authorList>
    </citation>
    <scope>NUCLEOTIDE SEQUENCE [LARGE SCALE GENOMIC DNA]</scope>
    <source>
        <strain evidence="3 5">FDAARGOS_1026</strain>
    </source>
</reference>
<reference evidence="2 4" key="1">
    <citation type="submission" date="2019-01" db="EMBL/GenBank/DDBJ databases">
        <title>Brevundimonas diminuta Genome sequencing and assembly.</title>
        <authorList>
            <person name="Chen H."/>
        </authorList>
    </citation>
    <scope>NUCLEOTIDE SEQUENCE [LARGE SCALE GENOMIC DNA]</scope>
    <source>
        <strain evidence="2">ATCC</strain>
        <strain evidence="4">ATCC(B) 19146</strain>
    </source>
</reference>
<dbReference type="Gene3D" id="1.10.260.40">
    <property type="entry name" value="lambda repressor-like DNA-binding domains"/>
    <property type="match status" value="1"/>
</dbReference>